<evidence type="ECO:0000313" key="2">
    <source>
        <dbReference type="EMBL" id="KAK7338617.1"/>
    </source>
</evidence>
<proteinExistence type="predicted"/>
<feature type="signal peptide" evidence="1">
    <location>
        <begin position="1"/>
        <end position="19"/>
    </location>
</feature>
<protein>
    <recommendedName>
        <fullName evidence="4">Secreted protein</fullName>
    </recommendedName>
</protein>
<evidence type="ECO:0008006" key="4">
    <source>
        <dbReference type="Google" id="ProtNLM"/>
    </source>
</evidence>
<organism evidence="2 3">
    <name type="scientific">Canavalia gladiata</name>
    <name type="common">Sword bean</name>
    <name type="synonym">Dolichos gladiatus</name>
    <dbReference type="NCBI Taxonomy" id="3824"/>
    <lineage>
        <taxon>Eukaryota</taxon>
        <taxon>Viridiplantae</taxon>
        <taxon>Streptophyta</taxon>
        <taxon>Embryophyta</taxon>
        <taxon>Tracheophyta</taxon>
        <taxon>Spermatophyta</taxon>
        <taxon>Magnoliopsida</taxon>
        <taxon>eudicotyledons</taxon>
        <taxon>Gunneridae</taxon>
        <taxon>Pentapetalae</taxon>
        <taxon>rosids</taxon>
        <taxon>fabids</taxon>
        <taxon>Fabales</taxon>
        <taxon>Fabaceae</taxon>
        <taxon>Papilionoideae</taxon>
        <taxon>50 kb inversion clade</taxon>
        <taxon>NPAAA clade</taxon>
        <taxon>indigoferoid/millettioid clade</taxon>
        <taxon>Phaseoleae</taxon>
        <taxon>Canavalia</taxon>
    </lineage>
</organism>
<gene>
    <name evidence="2" type="ORF">VNO77_19236</name>
</gene>
<keyword evidence="1" id="KW-0732">Signal</keyword>
<name>A0AAN9LR67_CANGL</name>
<accession>A0AAN9LR67</accession>
<evidence type="ECO:0000313" key="3">
    <source>
        <dbReference type="Proteomes" id="UP001367508"/>
    </source>
</evidence>
<comment type="caution">
    <text evidence="2">The sequence shown here is derived from an EMBL/GenBank/DDBJ whole genome shotgun (WGS) entry which is preliminary data.</text>
</comment>
<dbReference type="AlphaFoldDB" id="A0AAN9LR67"/>
<keyword evidence="3" id="KW-1185">Reference proteome</keyword>
<dbReference type="Proteomes" id="UP001367508">
    <property type="component" value="Unassembled WGS sequence"/>
</dbReference>
<dbReference type="EMBL" id="JAYMYQ010000004">
    <property type="protein sequence ID" value="KAK7338617.1"/>
    <property type="molecule type" value="Genomic_DNA"/>
</dbReference>
<feature type="chain" id="PRO_5042941840" description="Secreted protein" evidence="1">
    <location>
        <begin position="20"/>
        <end position="155"/>
    </location>
</feature>
<sequence length="155" mass="17938">MRGFGLHFLLLVSMTSVHNLWPPHLHFCLRTTIHACHRERYVHAALDDVMTGPYYLCYEESLYPRFRTGDVSSEQTYGKGSPNVLLFDKHFNSSMRCSPYETYLVPLDWGYGGEDIDASKPARGVRLHTVTGLDQRRSYTSREGHVRIRVKDYIP</sequence>
<reference evidence="2 3" key="1">
    <citation type="submission" date="2024-01" db="EMBL/GenBank/DDBJ databases">
        <title>The genomes of 5 underutilized Papilionoideae crops provide insights into root nodulation and disease resistanc.</title>
        <authorList>
            <person name="Jiang F."/>
        </authorList>
    </citation>
    <scope>NUCLEOTIDE SEQUENCE [LARGE SCALE GENOMIC DNA]</scope>
    <source>
        <strain evidence="2">LVBAO_FW01</strain>
        <tissue evidence="2">Leaves</tissue>
    </source>
</reference>
<evidence type="ECO:0000256" key="1">
    <source>
        <dbReference type="SAM" id="SignalP"/>
    </source>
</evidence>